<keyword evidence="3 9" id="KW-0812">Transmembrane</keyword>
<gene>
    <name evidence="12" type="ORF">TeGR_g13555</name>
</gene>
<comment type="subcellular location">
    <subcellularLocation>
        <location evidence="1">Endoplasmic reticulum membrane</location>
        <topology evidence="1">Multi-pass membrane protein</topology>
    </subcellularLocation>
</comment>
<dbReference type="Pfam" id="PF06762">
    <property type="entry name" value="LMF1"/>
    <property type="match status" value="1"/>
</dbReference>
<feature type="domain" description="Lipase maturation factor 1/2 C-terminal" evidence="11">
    <location>
        <begin position="466"/>
        <end position="602"/>
    </location>
</feature>
<keyword evidence="13" id="KW-1185">Reference proteome</keyword>
<evidence type="ECO:0000256" key="6">
    <source>
        <dbReference type="ARBA" id="ARBA00023136"/>
    </source>
</evidence>
<evidence type="ECO:0000256" key="1">
    <source>
        <dbReference type="ARBA" id="ARBA00004477"/>
    </source>
</evidence>
<organism evidence="12 13">
    <name type="scientific">Tetraparma gracilis</name>
    <dbReference type="NCBI Taxonomy" id="2962635"/>
    <lineage>
        <taxon>Eukaryota</taxon>
        <taxon>Sar</taxon>
        <taxon>Stramenopiles</taxon>
        <taxon>Ochrophyta</taxon>
        <taxon>Bolidophyceae</taxon>
        <taxon>Parmales</taxon>
        <taxon>Triparmaceae</taxon>
        <taxon>Tetraparma</taxon>
    </lineage>
</organism>
<evidence type="ECO:0000259" key="10">
    <source>
        <dbReference type="Pfam" id="PF06762"/>
    </source>
</evidence>
<keyword evidence="7" id="KW-0325">Glycoprotein</keyword>
<feature type="transmembrane region" description="Helical" evidence="9">
    <location>
        <begin position="371"/>
        <end position="395"/>
    </location>
</feature>
<dbReference type="PANTHER" id="PTHR14463">
    <property type="entry name" value="LIPASE MATURATION FACTOR"/>
    <property type="match status" value="1"/>
</dbReference>
<sequence>MPPPTSTFVKILAWCFLSAFLSYYVQFEGLFSSCGLLPITSSSANPLPSLTFLPASVSNSNLAQLLCFAGVIAASLTIVSSNATLHFVTLPVLTLSYSLLLDISTESAPFYNFQWDSLLKEAGFVASLQAAMRLIVPPSLTSVPTHLTRLLMFKLMFMSGVVKIQSACPTWLHLTALEYHYATQPLPTSLAWHVLSFFPPLVHRASVAATFVIEMFAPLLLLCPTQNLRTLGAKMQIMLQLLIASTGNYTFFNLLTAGLAAGCWEGRDWRQLGKRWKAVDILETLAAYLFLAWCTDQMFSLGTYSRGPVNVAESSVSDLLRMMVVKLNVDPGDVDLLCELVVPAAMAWSVGFCVVVGAKDAWFAVKGGRRAGAAGVGVCTALVAAVMCGLGVPMYTLTNGLRGAYLGGGAVDSAGVAISRVGIEAYTHGMGSKGLSNGYGLFRTMTGVGKSSGSGGWAGLPPSVIARPEIVLEGLFDGFDETNAAGEQWRELNFVYKPGDLNKAPAIAAPYQPRLDWQMWFAALGSYQNNPWLISLMDKLLEGVGEVAELLDETEESLAGMKAIRATLYDYDFTRTDTEWNGKIPGVTIVGEQTAEQWWSRSNPRERTG</sequence>
<comment type="similarity">
    <text evidence="2">Belongs to the lipase maturation factor family.</text>
</comment>
<dbReference type="Proteomes" id="UP001165060">
    <property type="component" value="Unassembled WGS sequence"/>
</dbReference>
<reference evidence="12 13" key="1">
    <citation type="journal article" date="2023" name="Commun. Biol.">
        <title>Genome analysis of Parmales, the sister group of diatoms, reveals the evolutionary specialization of diatoms from phago-mixotrophs to photoautotrophs.</title>
        <authorList>
            <person name="Ban H."/>
            <person name="Sato S."/>
            <person name="Yoshikawa S."/>
            <person name="Yamada K."/>
            <person name="Nakamura Y."/>
            <person name="Ichinomiya M."/>
            <person name="Sato N."/>
            <person name="Blanc-Mathieu R."/>
            <person name="Endo H."/>
            <person name="Kuwata A."/>
            <person name="Ogata H."/>
        </authorList>
    </citation>
    <scope>NUCLEOTIDE SEQUENCE [LARGE SCALE GENOMIC DNA]</scope>
</reference>
<evidence type="ECO:0000313" key="13">
    <source>
        <dbReference type="Proteomes" id="UP001165060"/>
    </source>
</evidence>
<dbReference type="InterPro" id="IPR057434">
    <property type="entry name" value="LMF1/2_N"/>
</dbReference>
<evidence type="ECO:0000256" key="3">
    <source>
        <dbReference type="ARBA" id="ARBA00022692"/>
    </source>
</evidence>
<accession>A0ABQ6MA97</accession>
<dbReference type="InterPro" id="IPR057433">
    <property type="entry name" value="LMF1/2_C"/>
</dbReference>
<evidence type="ECO:0000313" key="12">
    <source>
        <dbReference type="EMBL" id="GMI22568.1"/>
    </source>
</evidence>
<keyword evidence="5 9" id="KW-1133">Transmembrane helix</keyword>
<dbReference type="Pfam" id="PF25179">
    <property type="entry name" value="LMF1_C"/>
    <property type="match status" value="1"/>
</dbReference>
<dbReference type="PANTHER" id="PTHR14463:SF5">
    <property type="entry name" value="LIPASE MATURATION FACTOR 2"/>
    <property type="match status" value="1"/>
</dbReference>
<keyword evidence="4" id="KW-0256">Endoplasmic reticulum</keyword>
<feature type="transmembrane region" description="Helical" evidence="9">
    <location>
        <begin position="241"/>
        <end position="264"/>
    </location>
</feature>
<evidence type="ECO:0000256" key="9">
    <source>
        <dbReference type="SAM" id="Phobius"/>
    </source>
</evidence>
<evidence type="ECO:0000259" key="11">
    <source>
        <dbReference type="Pfam" id="PF25179"/>
    </source>
</evidence>
<proteinExistence type="inferred from homology"/>
<evidence type="ECO:0000256" key="5">
    <source>
        <dbReference type="ARBA" id="ARBA00022989"/>
    </source>
</evidence>
<dbReference type="InterPro" id="IPR009613">
    <property type="entry name" value="LMF"/>
</dbReference>
<feature type="transmembrane region" description="Helical" evidence="9">
    <location>
        <begin position="201"/>
        <end position="221"/>
    </location>
</feature>
<keyword evidence="6 9" id="KW-0472">Membrane</keyword>
<evidence type="ECO:0000256" key="2">
    <source>
        <dbReference type="ARBA" id="ARBA00005512"/>
    </source>
</evidence>
<name>A0ABQ6MA97_9STRA</name>
<feature type="domain" description="Lipase maturation factor 1/2 N-terminal" evidence="10">
    <location>
        <begin position="111"/>
        <end position="266"/>
    </location>
</feature>
<dbReference type="EMBL" id="BRYB01002608">
    <property type="protein sequence ID" value="GMI22568.1"/>
    <property type="molecule type" value="Genomic_DNA"/>
</dbReference>
<evidence type="ECO:0000256" key="8">
    <source>
        <dbReference type="ARBA" id="ARBA00040643"/>
    </source>
</evidence>
<evidence type="ECO:0000256" key="7">
    <source>
        <dbReference type="ARBA" id="ARBA00023180"/>
    </source>
</evidence>
<comment type="caution">
    <text evidence="12">The sequence shown here is derived from an EMBL/GenBank/DDBJ whole genome shotgun (WGS) entry which is preliminary data.</text>
</comment>
<feature type="transmembrane region" description="Helical" evidence="9">
    <location>
        <begin position="340"/>
        <end position="359"/>
    </location>
</feature>
<evidence type="ECO:0000256" key="4">
    <source>
        <dbReference type="ARBA" id="ARBA00022824"/>
    </source>
</evidence>
<protein>
    <recommendedName>
        <fullName evidence="8">Lipase maturation factor 2</fullName>
    </recommendedName>
</protein>